<keyword evidence="2" id="KW-1133">Transmembrane helix</keyword>
<evidence type="ECO:0000256" key="1">
    <source>
        <dbReference type="SAM" id="MobiDB-lite"/>
    </source>
</evidence>
<sequence>MDEKNLHNIKTDQDLMDDLRKMTDDIPVPPALEPDAVERMLEDRAKKKRRKSVRIYGGAAAAACACVVIGLSAAYLTGHPGDGAASTMSGGAESADAGGAENADAGSSESTAAGGAEPAAGQADELAAAEDYNEIYRYIQAQRDADEKLAGTYSDGGSAGAVEDSAASQESSSAAATGTSGKSGSYSDTNVRTEGVGEADIVKTDGENIYLVNGETVEIVDITSDEMEHLAQIEMDEDCYVTELYAADERLLILYTREEYDDGKTGYDGTYRQYTCTDVYDISDPADPEKISTLSQSGYYNTMRVKDGYVYVLSDYSLPYDISRPEPRTYIPEIQGEIMPVSDIYMPQRKMGNDYTVITAFSLDDPKEKTDSKAVFGTAGECYVSTENIYLTESYYNNNDANVTQTSIRRIAYENGVLTGTAQTKVDGILNDSFSIDEYDGYLRLVTTVTSVNETEGSFLADLADMFRGEETEVRNVDTNSLYILDSDLNVTGEIRDLAPDERVYSARLMGDIGYFVTFRETDPLFSADLSDPHNPKIIGELKIPGFSEYLHPYGDGKLLGIGMDVDEESVATGGVKLSMFDISDPSDVKEENQYILEDMYGTDVGYDYKAVFVDVGKNLFGFLSYGDSTVYTIFTYDEEDGFREVFSRTLNWTGSVRGMYAGEKFYLISANTIESFRLADFKKVDDIVL</sequence>
<comment type="caution">
    <text evidence="3">The sequence shown here is derived from an EMBL/GenBank/DDBJ whole genome shotgun (WGS) entry which is preliminary data.</text>
</comment>
<organism evidence="3 4">
    <name type="scientific">Candidatus Mediterraneibacter quadrami</name>
    <dbReference type="NCBI Taxonomy" id="2838684"/>
    <lineage>
        <taxon>Bacteria</taxon>
        <taxon>Bacillati</taxon>
        <taxon>Bacillota</taxon>
        <taxon>Clostridia</taxon>
        <taxon>Lachnospirales</taxon>
        <taxon>Lachnospiraceae</taxon>
        <taxon>Mediterraneibacter</taxon>
    </lineage>
</organism>
<protein>
    <submittedName>
        <fullName evidence="3">Beta-propeller domain-containing protein</fullName>
    </submittedName>
</protein>
<feature type="region of interest" description="Disordered" evidence="1">
    <location>
        <begin position="83"/>
        <end position="123"/>
    </location>
</feature>
<accession>A0A9D2U894</accession>
<keyword evidence="2" id="KW-0812">Transmembrane</keyword>
<name>A0A9D2U894_9FIRM</name>
<evidence type="ECO:0000313" key="3">
    <source>
        <dbReference type="EMBL" id="HJD42333.1"/>
    </source>
</evidence>
<reference evidence="3" key="1">
    <citation type="journal article" date="2021" name="PeerJ">
        <title>Extensive microbial diversity within the chicken gut microbiome revealed by metagenomics and culture.</title>
        <authorList>
            <person name="Gilroy R."/>
            <person name="Ravi A."/>
            <person name="Getino M."/>
            <person name="Pursley I."/>
            <person name="Horton D.L."/>
            <person name="Alikhan N.F."/>
            <person name="Baker D."/>
            <person name="Gharbi K."/>
            <person name="Hall N."/>
            <person name="Watson M."/>
            <person name="Adriaenssens E.M."/>
            <person name="Foster-Nyarko E."/>
            <person name="Jarju S."/>
            <person name="Secka A."/>
            <person name="Antonio M."/>
            <person name="Oren A."/>
            <person name="Chaudhuri R.R."/>
            <person name="La Ragione R."/>
            <person name="Hildebrand F."/>
            <person name="Pallen M.J."/>
        </authorList>
    </citation>
    <scope>NUCLEOTIDE SEQUENCE</scope>
    <source>
        <strain evidence="3">ChiBcec15-3976</strain>
    </source>
</reference>
<feature type="compositionally biased region" description="Low complexity" evidence="1">
    <location>
        <begin position="89"/>
        <end position="123"/>
    </location>
</feature>
<dbReference type="Proteomes" id="UP000823909">
    <property type="component" value="Unassembled WGS sequence"/>
</dbReference>
<dbReference type="EMBL" id="DWUU01000029">
    <property type="protein sequence ID" value="HJD42333.1"/>
    <property type="molecule type" value="Genomic_DNA"/>
</dbReference>
<gene>
    <name evidence="3" type="ORF">H9910_04925</name>
</gene>
<keyword evidence="2" id="KW-0472">Membrane</keyword>
<feature type="compositionally biased region" description="Low complexity" evidence="1">
    <location>
        <begin position="165"/>
        <end position="189"/>
    </location>
</feature>
<feature type="region of interest" description="Disordered" evidence="1">
    <location>
        <begin position="150"/>
        <end position="191"/>
    </location>
</feature>
<dbReference type="Pfam" id="PF09826">
    <property type="entry name" value="Beta_propel"/>
    <property type="match status" value="1"/>
</dbReference>
<evidence type="ECO:0000313" key="4">
    <source>
        <dbReference type="Proteomes" id="UP000823909"/>
    </source>
</evidence>
<feature type="transmembrane region" description="Helical" evidence="2">
    <location>
        <begin position="55"/>
        <end position="76"/>
    </location>
</feature>
<reference evidence="3" key="2">
    <citation type="submission" date="2021-04" db="EMBL/GenBank/DDBJ databases">
        <authorList>
            <person name="Gilroy R."/>
        </authorList>
    </citation>
    <scope>NUCLEOTIDE SEQUENCE</scope>
    <source>
        <strain evidence="3">ChiBcec15-3976</strain>
    </source>
</reference>
<proteinExistence type="predicted"/>
<evidence type="ECO:0000256" key="2">
    <source>
        <dbReference type="SAM" id="Phobius"/>
    </source>
</evidence>
<dbReference type="AlphaFoldDB" id="A0A9D2U894"/>
<dbReference type="InterPro" id="IPR019198">
    <property type="entry name" value="Beta_propeller_containing"/>
</dbReference>